<dbReference type="AlphaFoldDB" id="F2UNG3"/>
<dbReference type="PANTHER" id="PTHR10342">
    <property type="entry name" value="ARYLSULFATASE"/>
    <property type="match status" value="1"/>
</dbReference>
<dbReference type="OrthoDB" id="103349at2759"/>
<evidence type="ECO:0000256" key="6">
    <source>
        <dbReference type="SAM" id="SignalP"/>
    </source>
</evidence>
<organism evidence="9">
    <name type="scientific">Salpingoeca rosetta (strain ATCC 50818 / BSB-021)</name>
    <dbReference type="NCBI Taxonomy" id="946362"/>
    <lineage>
        <taxon>Eukaryota</taxon>
        <taxon>Choanoflagellata</taxon>
        <taxon>Craspedida</taxon>
        <taxon>Salpingoecidae</taxon>
        <taxon>Salpingoeca</taxon>
    </lineage>
</organism>
<keyword evidence="5" id="KW-0325">Glycoprotein</keyword>
<dbReference type="GO" id="GO:0008484">
    <property type="term" value="F:sulfuric ester hydrolase activity"/>
    <property type="evidence" value="ECO:0007669"/>
    <property type="project" value="InterPro"/>
</dbReference>
<dbReference type="GO" id="GO:0046872">
    <property type="term" value="F:metal ion binding"/>
    <property type="evidence" value="ECO:0007669"/>
    <property type="project" value="UniProtKB-KW"/>
</dbReference>
<dbReference type="Pfam" id="PF00884">
    <property type="entry name" value="Sulfatase"/>
    <property type="match status" value="1"/>
</dbReference>
<evidence type="ECO:0000313" key="8">
    <source>
        <dbReference type="EMBL" id="EGD79168.1"/>
    </source>
</evidence>
<dbReference type="EMBL" id="GL832984">
    <property type="protein sequence ID" value="EGD79168.1"/>
    <property type="molecule type" value="Genomic_DNA"/>
</dbReference>
<dbReference type="InterPro" id="IPR024607">
    <property type="entry name" value="Sulfatase_CS"/>
</dbReference>
<dbReference type="KEGG" id="sre:PTSG_09899"/>
<keyword evidence="3" id="KW-0378">Hydrolase</keyword>
<reference evidence="8" key="1">
    <citation type="submission" date="2009-08" db="EMBL/GenBank/DDBJ databases">
        <title>Annotation of Salpingoeca rosetta.</title>
        <authorList>
            <consortium name="The Broad Institute Genome Sequencing Platform"/>
            <person name="Russ C."/>
            <person name="Cuomo C."/>
            <person name="Burger G."/>
            <person name="Gray M.W."/>
            <person name="Holland P.W.H."/>
            <person name="King N."/>
            <person name="Lang F.B.F."/>
            <person name="Roger A.J."/>
            <person name="Ruiz-Trillo I."/>
            <person name="Young S.K."/>
            <person name="Zeng Q."/>
            <person name="Gargeya S."/>
            <person name="Alvarado L."/>
            <person name="Berlin A."/>
            <person name="Chapman S.B."/>
            <person name="Chen Z."/>
            <person name="Freedman E."/>
            <person name="Gellesch M."/>
            <person name="Goldberg J."/>
            <person name="Griggs A."/>
            <person name="Gujja S."/>
            <person name="Heilman E."/>
            <person name="Heiman D."/>
            <person name="Howarth C."/>
            <person name="Mehta T."/>
            <person name="Neiman D."/>
            <person name="Pearson M."/>
            <person name="Roberts A."/>
            <person name="Saif S."/>
            <person name="Shea T."/>
            <person name="Shenoy N."/>
            <person name="Sisk P."/>
            <person name="Stolte C."/>
            <person name="Sykes S."/>
            <person name="White J."/>
            <person name="Yandava C."/>
            <person name="Haas B."/>
            <person name="Nusbaum C."/>
            <person name="Birren B."/>
        </authorList>
    </citation>
    <scope>NUCLEOTIDE SEQUENCE [LARGE SCALE GENOMIC DNA]</scope>
    <source>
        <strain evidence="8">ATCC 50818</strain>
    </source>
</reference>
<evidence type="ECO:0000256" key="2">
    <source>
        <dbReference type="ARBA" id="ARBA00022723"/>
    </source>
</evidence>
<dbReference type="FunCoup" id="F2UNG3">
    <property type="interactions" value="218"/>
</dbReference>
<keyword evidence="9" id="KW-1185">Reference proteome</keyword>
<protein>
    <recommendedName>
        <fullName evidence="7">Sulfatase N-terminal domain-containing protein</fullName>
    </recommendedName>
</protein>
<dbReference type="Proteomes" id="UP000007799">
    <property type="component" value="Unassembled WGS sequence"/>
</dbReference>
<accession>F2UNG3</accession>
<feature type="domain" description="Sulfatase N-terminal" evidence="7">
    <location>
        <begin position="28"/>
        <end position="354"/>
    </location>
</feature>
<evidence type="ECO:0000256" key="1">
    <source>
        <dbReference type="ARBA" id="ARBA00008779"/>
    </source>
</evidence>
<dbReference type="Gene3D" id="3.30.1120.10">
    <property type="match status" value="1"/>
</dbReference>
<dbReference type="STRING" id="946362.F2UNG3"/>
<dbReference type="InParanoid" id="F2UNG3"/>
<dbReference type="Gene3D" id="3.40.720.10">
    <property type="entry name" value="Alkaline Phosphatase, subunit A"/>
    <property type="match status" value="1"/>
</dbReference>
<keyword evidence="2" id="KW-0479">Metal-binding</keyword>
<dbReference type="OMA" id="MIKCPPR"/>
<proteinExistence type="inferred from homology"/>
<dbReference type="RefSeq" id="XP_004989253.1">
    <property type="nucleotide sequence ID" value="XM_004989196.1"/>
</dbReference>
<name>F2UNG3_SALR5</name>
<dbReference type="SUPFAM" id="SSF53649">
    <property type="entry name" value="Alkaline phosphatase-like"/>
    <property type="match status" value="1"/>
</dbReference>
<dbReference type="PANTHER" id="PTHR10342:SF274">
    <property type="entry name" value="ARYLSULFATASE B"/>
    <property type="match status" value="1"/>
</dbReference>
<keyword evidence="6" id="KW-0732">Signal</keyword>
<sequence>MLRGPVRLVVVLCVLACAAGGVARTSQPNIVLIIGDDVGWANTELHCNISDPAQVCSDVKTPFLLQLKDEGVHLLRHYAYKFCSPTRSALMSGRLPIHVNEVNPTYIKGGGVSLNFTMLPEKLSRVGYATHHVGKWHLGMSSHSRVPTGRGFDSSLGYLLGAEDHWKQTVTQGNATGVDLWLNEGPAYLRNNEYGDLLFGRRAVEVIHDHAKNHRDSPLFLYVGLQVNHSPAEVPKEYQDRYPGIQVDRAIVNGMSSVMDDAIGKITTALWETTMWEDTLVVYISDNGGASGINANNGNNYPLRGGKHTDFEGGVRTAALVSGGFLPDDQRGSTRDGYMHACDWYTTLAKLAGASPADDVEGLPGVDGMDMWPMIANNEKSPRHEVPLASSLSGENVGDGGLIVGDYKIVVGGQRGIGFWTGPLYPNGTANQPGSAYGCPYGCLFNIKEDPTEHHDIKFDNLDLFWKLKDRLSKLASTAYQTGEDSEGDCEDPAHVMETRYHGFWGPFCHLPPFE</sequence>
<comment type="similarity">
    <text evidence="1">Belongs to the sulfatase family.</text>
</comment>
<dbReference type="CDD" id="cd16029">
    <property type="entry name" value="4-S"/>
    <property type="match status" value="1"/>
</dbReference>
<dbReference type="PROSITE" id="PS00149">
    <property type="entry name" value="SULFATASE_2"/>
    <property type="match status" value="1"/>
</dbReference>
<feature type="signal peptide" evidence="6">
    <location>
        <begin position="1"/>
        <end position="23"/>
    </location>
</feature>
<feature type="chain" id="PRO_5003287868" description="Sulfatase N-terminal domain-containing protein" evidence="6">
    <location>
        <begin position="24"/>
        <end position="515"/>
    </location>
</feature>
<gene>
    <name evidence="8" type="ORF">PTSG_09899</name>
</gene>
<evidence type="ECO:0000259" key="7">
    <source>
        <dbReference type="Pfam" id="PF00884"/>
    </source>
</evidence>
<evidence type="ECO:0000313" key="9">
    <source>
        <dbReference type="Proteomes" id="UP000007799"/>
    </source>
</evidence>
<evidence type="ECO:0000256" key="3">
    <source>
        <dbReference type="ARBA" id="ARBA00022801"/>
    </source>
</evidence>
<dbReference type="eggNOG" id="KOG3867">
    <property type="taxonomic scope" value="Eukaryota"/>
</dbReference>
<dbReference type="InterPro" id="IPR000917">
    <property type="entry name" value="Sulfatase_N"/>
</dbReference>
<dbReference type="GeneID" id="16069797"/>
<evidence type="ECO:0000256" key="4">
    <source>
        <dbReference type="ARBA" id="ARBA00022837"/>
    </source>
</evidence>
<dbReference type="InterPro" id="IPR017850">
    <property type="entry name" value="Alkaline_phosphatase_core_sf"/>
</dbReference>
<keyword evidence="4" id="KW-0106">Calcium</keyword>
<evidence type="ECO:0000256" key="5">
    <source>
        <dbReference type="ARBA" id="ARBA00023180"/>
    </source>
</evidence>
<dbReference type="InterPro" id="IPR047115">
    <property type="entry name" value="ARSB"/>
</dbReference>